<dbReference type="Pfam" id="PF00106">
    <property type="entry name" value="adh_short"/>
    <property type="match status" value="1"/>
</dbReference>
<reference evidence="3" key="1">
    <citation type="submission" date="2020-05" db="EMBL/GenBank/DDBJ databases">
        <authorList>
            <person name="Chiriac C."/>
            <person name="Salcher M."/>
            <person name="Ghai R."/>
            <person name="Kavagutti S V."/>
        </authorList>
    </citation>
    <scope>NUCLEOTIDE SEQUENCE</scope>
</reference>
<accession>A0A6J6L0S4</accession>
<organism evidence="3">
    <name type="scientific">freshwater metagenome</name>
    <dbReference type="NCBI Taxonomy" id="449393"/>
    <lineage>
        <taxon>unclassified sequences</taxon>
        <taxon>metagenomes</taxon>
        <taxon>ecological metagenomes</taxon>
    </lineage>
</organism>
<dbReference type="AlphaFoldDB" id="A0A6J6L0S4"/>
<sequence>MQELSNKVAVITGAASGIGLALAKRAASEGMRVVMADIEAPALADAVAEIQATGANAIGVVTDVANEASIQALADRAFEEFGAVHMLCNNAGVSGGGGPSWEIPDNAWQWTFGVNLWSVVYALRAFIPRMIEQGEGHVVNTASSAGLKTLPFVAPYAATKHAVVAISEALCIELGMFAPGLGVSVLCPGWVDTKIADSDRNWPAHLGEPQTPPEGGDDMREVSRGLLSAGISPSVAADAVFAAVNEGRFWVFPDGMGPRLAHARIDEIDGGTLPVMTELFDDTDYGRTN</sequence>
<dbReference type="PRINTS" id="PR00080">
    <property type="entry name" value="SDRFAMILY"/>
</dbReference>
<dbReference type="PANTHER" id="PTHR43391">
    <property type="entry name" value="RETINOL DEHYDROGENASE-RELATED"/>
    <property type="match status" value="1"/>
</dbReference>
<evidence type="ECO:0000256" key="1">
    <source>
        <dbReference type="ARBA" id="ARBA00006484"/>
    </source>
</evidence>
<dbReference type="Gene3D" id="3.40.50.720">
    <property type="entry name" value="NAD(P)-binding Rossmann-like Domain"/>
    <property type="match status" value="1"/>
</dbReference>
<dbReference type="GO" id="GO:0016491">
    <property type="term" value="F:oxidoreductase activity"/>
    <property type="evidence" value="ECO:0007669"/>
    <property type="project" value="UniProtKB-KW"/>
</dbReference>
<dbReference type="InterPro" id="IPR020904">
    <property type="entry name" value="Sc_DH/Rdtase_CS"/>
</dbReference>
<dbReference type="InterPro" id="IPR002347">
    <property type="entry name" value="SDR_fam"/>
</dbReference>
<dbReference type="FunFam" id="3.40.50.720:FF:000084">
    <property type="entry name" value="Short-chain dehydrogenase reductase"/>
    <property type="match status" value="1"/>
</dbReference>
<gene>
    <name evidence="3" type="ORF">UFOPK2242_00611</name>
</gene>
<keyword evidence="2" id="KW-0560">Oxidoreductase</keyword>
<dbReference type="EMBL" id="CAEZWM010000057">
    <property type="protein sequence ID" value="CAB4654778.1"/>
    <property type="molecule type" value="Genomic_DNA"/>
</dbReference>
<comment type="similarity">
    <text evidence="1">Belongs to the short-chain dehydrogenases/reductases (SDR) family.</text>
</comment>
<dbReference type="PRINTS" id="PR00081">
    <property type="entry name" value="GDHRDH"/>
</dbReference>
<dbReference type="InterPro" id="IPR036291">
    <property type="entry name" value="NAD(P)-bd_dom_sf"/>
</dbReference>
<dbReference type="PANTHER" id="PTHR43391:SF26">
    <property type="entry name" value="BLL7251 PROTEIN"/>
    <property type="match status" value="1"/>
</dbReference>
<dbReference type="PROSITE" id="PS00061">
    <property type="entry name" value="ADH_SHORT"/>
    <property type="match status" value="1"/>
</dbReference>
<evidence type="ECO:0000313" key="3">
    <source>
        <dbReference type="EMBL" id="CAB4654778.1"/>
    </source>
</evidence>
<name>A0A6J6L0S4_9ZZZZ</name>
<dbReference type="CDD" id="cd05233">
    <property type="entry name" value="SDR_c"/>
    <property type="match status" value="1"/>
</dbReference>
<dbReference type="SUPFAM" id="SSF51735">
    <property type="entry name" value="NAD(P)-binding Rossmann-fold domains"/>
    <property type="match status" value="1"/>
</dbReference>
<protein>
    <submittedName>
        <fullName evidence="3">Unannotated protein</fullName>
    </submittedName>
</protein>
<evidence type="ECO:0000256" key="2">
    <source>
        <dbReference type="ARBA" id="ARBA00023002"/>
    </source>
</evidence>
<proteinExistence type="inferred from homology"/>